<dbReference type="EMBL" id="QEFB01000018">
    <property type="protein sequence ID" value="PWC04660.1"/>
    <property type="molecule type" value="Genomic_DNA"/>
</dbReference>
<dbReference type="AlphaFoldDB" id="A0A2U1TAQ6"/>
<feature type="region of interest" description="Disordered" evidence="7">
    <location>
        <begin position="1"/>
        <end position="28"/>
    </location>
</feature>
<evidence type="ECO:0000256" key="2">
    <source>
        <dbReference type="ARBA" id="ARBA00022603"/>
    </source>
</evidence>
<comment type="catalytic activity">
    <reaction evidence="1">
        <text>a 4-O-methyl-thymidine in DNA + L-cysteinyl-[protein] = a thymidine in DNA + S-methyl-L-cysteinyl-[protein]</text>
        <dbReference type="Rhea" id="RHEA:53428"/>
        <dbReference type="Rhea" id="RHEA-COMP:10131"/>
        <dbReference type="Rhea" id="RHEA-COMP:10132"/>
        <dbReference type="Rhea" id="RHEA-COMP:13555"/>
        <dbReference type="Rhea" id="RHEA-COMP:13556"/>
        <dbReference type="ChEBI" id="CHEBI:29950"/>
        <dbReference type="ChEBI" id="CHEBI:82612"/>
        <dbReference type="ChEBI" id="CHEBI:137386"/>
        <dbReference type="ChEBI" id="CHEBI:137387"/>
        <dbReference type="EC" id="2.1.1.63"/>
    </reaction>
</comment>
<dbReference type="PANTHER" id="PTHR10815:SF13">
    <property type="entry name" value="METHYLATED-DNA--PROTEIN-CYSTEINE METHYLTRANSFERASE"/>
    <property type="match status" value="1"/>
</dbReference>
<name>A0A2U1TAQ6_9MICO</name>
<dbReference type="InterPro" id="IPR036388">
    <property type="entry name" value="WH-like_DNA-bd_sf"/>
</dbReference>
<accession>A0A2U1TAQ6</accession>
<feature type="domain" description="Methylated-DNA-[protein]-cysteine S-methyltransferase DNA binding" evidence="8">
    <location>
        <begin position="102"/>
        <end position="181"/>
    </location>
</feature>
<evidence type="ECO:0000256" key="3">
    <source>
        <dbReference type="ARBA" id="ARBA00022679"/>
    </source>
</evidence>
<dbReference type="SUPFAM" id="SSF46767">
    <property type="entry name" value="Methylated DNA-protein cysteine methyltransferase, C-terminal domain"/>
    <property type="match status" value="1"/>
</dbReference>
<dbReference type="RefSeq" id="WP_108963710.1">
    <property type="nucleotide sequence ID" value="NZ_QEFB01000018.1"/>
</dbReference>
<evidence type="ECO:0000256" key="5">
    <source>
        <dbReference type="ARBA" id="ARBA00023204"/>
    </source>
</evidence>
<evidence type="ECO:0000256" key="1">
    <source>
        <dbReference type="ARBA" id="ARBA00001286"/>
    </source>
</evidence>
<evidence type="ECO:0000259" key="8">
    <source>
        <dbReference type="Pfam" id="PF01035"/>
    </source>
</evidence>
<protein>
    <submittedName>
        <fullName evidence="9">Methylated-DNA--protein-cysteine methyltransferase</fullName>
    </submittedName>
</protein>
<dbReference type="InterPro" id="IPR036217">
    <property type="entry name" value="MethylDNA_cys_MeTrfase_DNAb"/>
</dbReference>
<evidence type="ECO:0000256" key="6">
    <source>
        <dbReference type="ARBA" id="ARBA00049348"/>
    </source>
</evidence>
<evidence type="ECO:0000313" key="9">
    <source>
        <dbReference type="EMBL" id="PWC04660.1"/>
    </source>
</evidence>
<feature type="compositionally biased region" description="Low complexity" evidence="7">
    <location>
        <begin position="8"/>
        <end position="24"/>
    </location>
</feature>
<organism evidence="9 10">
    <name type="scientific">Mycetocola zhujimingii</name>
    <dbReference type="NCBI Taxonomy" id="2079792"/>
    <lineage>
        <taxon>Bacteria</taxon>
        <taxon>Bacillati</taxon>
        <taxon>Actinomycetota</taxon>
        <taxon>Actinomycetes</taxon>
        <taxon>Micrococcales</taxon>
        <taxon>Microbacteriaceae</taxon>
        <taxon>Mycetocola</taxon>
    </lineage>
</organism>
<dbReference type="InterPro" id="IPR001497">
    <property type="entry name" value="MethylDNA_cys_MeTrfase_AS"/>
</dbReference>
<dbReference type="Proteomes" id="UP000244962">
    <property type="component" value="Unassembled WGS sequence"/>
</dbReference>
<keyword evidence="10" id="KW-1185">Reference proteome</keyword>
<comment type="caution">
    <text evidence="9">The sequence shown here is derived from an EMBL/GenBank/DDBJ whole genome shotgun (WGS) entry which is preliminary data.</text>
</comment>
<comment type="catalytic activity">
    <reaction evidence="6">
        <text>a 6-O-methyl-2'-deoxyguanosine in DNA + L-cysteinyl-[protein] = S-methyl-L-cysteinyl-[protein] + a 2'-deoxyguanosine in DNA</text>
        <dbReference type="Rhea" id="RHEA:24000"/>
        <dbReference type="Rhea" id="RHEA-COMP:10131"/>
        <dbReference type="Rhea" id="RHEA-COMP:10132"/>
        <dbReference type="Rhea" id="RHEA-COMP:11367"/>
        <dbReference type="Rhea" id="RHEA-COMP:11368"/>
        <dbReference type="ChEBI" id="CHEBI:29950"/>
        <dbReference type="ChEBI" id="CHEBI:82612"/>
        <dbReference type="ChEBI" id="CHEBI:85445"/>
        <dbReference type="ChEBI" id="CHEBI:85448"/>
        <dbReference type="EC" id="2.1.1.63"/>
    </reaction>
</comment>
<gene>
    <name evidence="9" type="ORF">DF223_14555</name>
</gene>
<keyword evidence="3 9" id="KW-0808">Transferase</keyword>
<dbReference type="InterPro" id="IPR014048">
    <property type="entry name" value="MethylDNA_cys_MeTrfase_DNA-bd"/>
</dbReference>
<dbReference type="PANTHER" id="PTHR10815">
    <property type="entry name" value="METHYLATED-DNA--PROTEIN-CYSTEINE METHYLTRANSFERASE"/>
    <property type="match status" value="1"/>
</dbReference>
<sequence length="186" mass="19227">MTSTTLHPARAASPSGTPTTTALSHTMNTPDGPFTIIARDNGTVLASGWTADVDALTARIAAVLRPATVTAGSVSAADAVTAYYDGDLAAIENVAVEQSGGEFRLRGWTALRSIAPGHPLTYRQLAEAIGNPAAVRAAASVCATNTPALFVPCHRVLRTDGTMGGFAWGVDVKRSLLTREARLALV</sequence>
<dbReference type="GO" id="GO:0003908">
    <property type="term" value="F:methylated-DNA-[protein]-cysteine S-methyltransferase activity"/>
    <property type="evidence" value="ECO:0007669"/>
    <property type="project" value="UniProtKB-EC"/>
</dbReference>
<dbReference type="GO" id="GO:0006281">
    <property type="term" value="P:DNA repair"/>
    <property type="evidence" value="ECO:0007669"/>
    <property type="project" value="UniProtKB-KW"/>
</dbReference>
<proteinExistence type="predicted"/>
<dbReference type="PROSITE" id="PS00374">
    <property type="entry name" value="MGMT"/>
    <property type="match status" value="1"/>
</dbReference>
<evidence type="ECO:0000256" key="4">
    <source>
        <dbReference type="ARBA" id="ARBA00022763"/>
    </source>
</evidence>
<evidence type="ECO:0000256" key="7">
    <source>
        <dbReference type="SAM" id="MobiDB-lite"/>
    </source>
</evidence>
<keyword evidence="2 9" id="KW-0489">Methyltransferase</keyword>
<keyword evidence="5" id="KW-0234">DNA repair</keyword>
<reference evidence="10" key="1">
    <citation type="submission" date="2018-04" db="EMBL/GenBank/DDBJ databases">
        <authorList>
            <person name="Liu S."/>
            <person name="Wang Z."/>
            <person name="Li J."/>
        </authorList>
    </citation>
    <scope>NUCLEOTIDE SEQUENCE [LARGE SCALE GENOMIC DNA]</scope>
    <source>
        <strain evidence="10">622</strain>
    </source>
</reference>
<dbReference type="CDD" id="cd06445">
    <property type="entry name" value="ATase"/>
    <property type="match status" value="1"/>
</dbReference>
<dbReference type="NCBIfam" id="TIGR00589">
    <property type="entry name" value="ogt"/>
    <property type="match status" value="1"/>
</dbReference>
<dbReference type="Gene3D" id="1.10.10.10">
    <property type="entry name" value="Winged helix-like DNA-binding domain superfamily/Winged helix DNA-binding domain"/>
    <property type="match status" value="1"/>
</dbReference>
<keyword evidence="4" id="KW-0227">DNA damage</keyword>
<dbReference type="GO" id="GO:0032259">
    <property type="term" value="P:methylation"/>
    <property type="evidence" value="ECO:0007669"/>
    <property type="project" value="UniProtKB-KW"/>
</dbReference>
<dbReference type="Pfam" id="PF01035">
    <property type="entry name" value="DNA_binding_1"/>
    <property type="match status" value="1"/>
</dbReference>
<evidence type="ECO:0000313" key="10">
    <source>
        <dbReference type="Proteomes" id="UP000244962"/>
    </source>
</evidence>